<keyword evidence="8 10" id="KW-0539">Nucleus</keyword>
<dbReference type="AlphaFoldDB" id="A0A8T2TID2"/>
<accession>A0A8T2TID2</accession>
<evidence type="ECO:0000256" key="7">
    <source>
        <dbReference type="ARBA" id="ARBA00023042"/>
    </source>
</evidence>
<dbReference type="InterPro" id="IPR039753">
    <property type="entry name" value="RG7MT1"/>
</dbReference>
<dbReference type="InterPro" id="IPR016899">
    <property type="entry name" value="mRNA_G-N7_MeTrfase_euk"/>
</dbReference>
<evidence type="ECO:0000256" key="9">
    <source>
        <dbReference type="ARBA" id="ARBA00044712"/>
    </source>
</evidence>
<dbReference type="OrthoDB" id="1921777at2759"/>
<sequence>MIWYQAAPLSDASSCSSSSSSSAEGNIEGYEQYVIARHYRERCNRTLQQREASPIIHLKKLHDWIKENLIRMCTCKGDKVIDIACGKGSDIPKWHKVEARLYIGVDIVESSLQQARKRYNEVTTMSPGRALTTHNNSSYVRRWGHHPTQRGYQNSSDTKTAGTKSFAARFLCADCFTHSLRARVAAEAPEGAVGSFDVCSCQFALHYAWCSAGRARATLASVAGLLKPGGFFFGTIPDSEVILSRLRSSPTAFSGQFGNKIYRIKFDATQRAKALRCWEEPYGIQYEFHLLDAVDHCPEWLVPFQELQNLAHEYGFELLLRKNFQEFVREHMQAPNLAKLMHKLGAPGNISQEEWECVSIYLVFIFRKRG</sequence>
<dbReference type="PROSITE" id="PS51562">
    <property type="entry name" value="RNA_CAP0_MT"/>
    <property type="match status" value="1"/>
</dbReference>
<evidence type="ECO:0000259" key="12">
    <source>
        <dbReference type="PROSITE" id="PS51562"/>
    </source>
</evidence>
<gene>
    <name evidence="13" type="ORF">KP509_13G006900</name>
</gene>
<evidence type="ECO:0000313" key="14">
    <source>
        <dbReference type="Proteomes" id="UP000825935"/>
    </source>
</evidence>
<comment type="caution">
    <text evidence="13">The sequence shown here is derived from an EMBL/GenBank/DDBJ whole genome shotgun (WGS) entry which is preliminary data.</text>
</comment>
<keyword evidence="5 10" id="KW-0949">S-adenosyl-L-methionine</keyword>
<keyword evidence="3 10" id="KW-0507">mRNA processing</keyword>
<name>A0A8T2TID2_CERRI</name>
<feature type="binding site" evidence="11">
    <location>
        <position position="66"/>
    </location>
    <ligand>
        <name>S-adenosyl-L-methionine</name>
        <dbReference type="ChEBI" id="CHEBI:59789"/>
    </ligand>
</feature>
<dbReference type="OMA" id="KQHASEM"/>
<keyword evidence="7 10" id="KW-0506">mRNA capping</keyword>
<comment type="similarity">
    <text evidence="10">Belongs to the class I-like SAM-binding methyltransferase superfamily. mRNA cap 0 methyltransferase family.</text>
</comment>
<reference evidence="13" key="1">
    <citation type="submission" date="2021-08" db="EMBL/GenBank/DDBJ databases">
        <title>WGS assembly of Ceratopteris richardii.</title>
        <authorList>
            <person name="Marchant D.B."/>
            <person name="Chen G."/>
            <person name="Jenkins J."/>
            <person name="Shu S."/>
            <person name="Leebens-Mack J."/>
            <person name="Grimwood J."/>
            <person name="Schmutz J."/>
            <person name="Soltis P."/>
            <person name="Soltis D."/>
            <person name="Chen Z.-H."/>
        </authorList>
    </citation>
    <scope>NUCLEOTIDE SEQUENCE</scope>
    <source>
        <strain evidence="13">Whitten #5841</strain>
        <tissue evidence="13">Leaf</tissue>
    </source>
</reference>
<evidence type="ECO:0000256" key="2">
    <source>
        <dbReference type="ARBA" id="ARBA00022603"/>
    </source>
</evidence>
<dbReference type="Pfam" id="PF03291">
    <property type="entry name" value="mRNA_G-N7_MeTrfase"/>
    <property type="match status" value="2"/>
</dbReference>
<evidence type="ECO:0000256" key="6">
    <source>
        <dbReference type="ARBA" id="ARBA00022884"/>
    </source>
</evidence>
<evidence type="ECO:0000256" key="11">
    <source>
        <dbReference type="PIRSR" id="PIRSR028762-1"/>
    </source>
</evidence>
<keyword evidence="2 10" id="KW-0489">Methyltransferase</keyword>
<feature type="binding site" evidence="11">
    <location>
        <position position="84"/>
    </location>
    <ligand>
        <name>S-adenosyl-L-methionine</name>
        <dbReference type="ChEBI" id="CHEBI:59789"/>
    </ligand>
</feature>
<dbReference type="InterPro" id="IPR029063">
    <property type="entry name" value="SAM-dependent_MTases_sf"/>
</dbReference>
<dbReference type="GO" id="GO:0003723">
    <property type="term" value="F:RNA binding"/>
    <property type="evidence" value="ECO:0007669"/>
    <property type="project" value="UniProtKB-KW"/>
</dbReference>
<feature type="binding site" evidence="11">
    <location>
        <position position="207"/>
    </location>
    <ligand>
        <name>S-adenosyl-L-methionine</name>
        <dbReference type="ChEBI" id="CHEBI:59789"/>
    </ligand>
</feature>
<proteinExistence type="inferred from homology"/>
<dbReference type="GO" id="GO:0004482">
    <property type="term" value="F:mRNA 5'-cap (guanine-N7-)-methyltransferase activity"/>
    <property type="evidence" value="ECO:0007669"/>
    <property type="project" value="UniProtKB-EC"/>
</dbReference>
<feature type="binding site" evidence="11">
    <location>
        <position position="202"/>
    </location>
    <ligand>
        <name>S-adenosyl-L-methionine</name>
        <dbReference type="ChEBI" id="CHEBI:59789"/>
    </ligand>
</feature>
<dbReference type="SUPFAM" id="SSF53335">
    <property type="entry name" value="S-adenosyl-L-methionine-dependent methyltransferases"/>
    <property type="match status" value="1"/>
</dbReference>
<dbReference type="InterPro" id="IPR004971">
    <property type="entry name" value="mRNA_G-N7_MeTrfase_dom"/>
</dbReference>
<dbReference type="EC" id="2.1.1.56" evidence="10"/>
<dbReference type="Proteomes" id="UP000825935">
    <property type="component" value="Chromosome 13"/>
</dbReference>
<organism evidence="13 14">
    <name type="scientific">Ceratopteris richardii</name>
    <name type="common">Triangle waterfern</name>
    <dbReference type="NCBI Taxonomy" id="49495"/>
    <lineage>
        <taxon>Eukaryota</taxon>
        <taxon>Viridiplantae</taxon>
        <taxon>Streptophyta</taxon>
        <taxon>Embryophyta</taxon>
        <taxon>Tracheophyta</taxon>
        <taxon>Polypodiopsida</taxon>
        <taxon>Polypodiidae</taxon>
        <taxon>Polypodiales</taxon>
        <taxon>Pteridineae</taxon>
        <taxon>Pteridaceae</taxon>
        <taxon>Parkerioideae</taxon>
        <taxon>Ceratopteris</taxon>
    </lineage>
</organism>
<keyword evidence="6 10" id="KW-0694">RNA-binding</keyword>
<dbReference type="EMBL" id="CM035418">
    <property type="protein sequence ID" value="KAH7420420.1"/>
    <property type="molecule type" value="Genomic_DNA"/>
</dbReference>
<dbReference type="EMBL" id="CM035418">
    <property type="protein sequence ID" value="KAH7420419.1"/>
    <property type="molecule type" value="Genomic_DNA"/>
</dbReference>
<comment type="subcellular location">
    <subcellularLocation>
        <location evidence="1 10">Nucleus</location>
    </subcellularLocation>
</comment>
<keyword evidence="14" id="KW-1185">Reference proteome</keyword>
<dbReference type="GO" id="GO:0005634">
    <property type="term" value="C:nucleus"/>
    <property type="evidence" value="ECO:0007669"/>
    <property type="project" value="UniProtKB-SubCell"/>
</dbReference>
<dbReference type="Gene3D" id="3.40.50.150">
    <property type="entry name" value="Vaccinia Virus protein VP39"/>
    <property type="match status" value="1"/>
</dbReference>
<keyword evidence="4 10" id="KW-0808">Transferase</keyword>
<evidence type="ECO:0000256" key="10">
    <source>
        <dbReference type="PIRNR" id="PIRNR028762"/>
    </source>
</evidence>
<dbReference type="PANTHER" id="PTHR12189">
    <property type="entry name" value="MRNA GUANINE-7- METHYLTRANSFERASE"/>
    <property type="match status" value="1"/>
</dbReference>
<evidence type="ECO:0000256" key="1">
    <source>
        <dbReference type="ARBA" id="ARBA00004123"/>
    </source>
</evidence>
<dbReference type="PIRSF" id="PIRSF028762">
    <property type="entry name" value="ABD1"/>
    <property type="match status" value="1"/>
</dbReference>
<evidence type="ECO:0000313" key="13">
    <source>
        <dbReference type="EMBL" id="KAH7420419.1"/>
    </source>
</evidence>
<dbReference type="PANTHER" id="PTHR12189:SF2">
    <property type="entry name" value="MRNA CAP GUANINE-N7 METHYLTRANSFERASE"/>
    <property type="match status" value="1"/>
</dbReference>
<evidence type="ECO:0000256" key="3">
    <source>
        <dbReference type="ARBA" id="ARBA00022664"/>
    </source>
</evidence>
<feature type="domain" description="MRNA cap 0 methyltransferase" evidence="12">
    <location>
        <begin position="53"/>
        <end position="369"/>
    </location>
</feature>
<feature type="binding site" evidence="11">
    <location>
        <position position="106"/>
    </location>
    <ligand>
        <name>S-adenosyl-L-methionine</name>
        <dbReference type="ChEBI" id="CHEBI:59789"/>
    </ligand>
</feature>
<evidence type="ECO:0000256" key="4">
    <source>
        <dbReference type="ARBA" id="ARBA00022679"/>
    </source>
</evidence>
<evidence type="ECO:0000256" key="5">
    <source>
        <dbReference type="ARBA" id="ARBA00022691"/>
    </source>
</evidence>
<comment type="catalytic activity">
    <reaction evidence="9">
        <text>a 5'-end (5'-triphosphoguanosine)-ribonucleoside in mRNA + S-adenosyl-L-methionine = a 5'-end (N(7)-methyl 5'-triphosphoguanosine)-ribonucleoside in mRNA + S-adenosyl-L-homocysteine</text>
        <dbReference type="Rhea" id="RHEA:67008"/>
        <dbReference type="Rhea" id="RHEA-COMP:17166"/>
        <dbReference type="Rhea" id="RHEA-COMP:17167"/>
        <dbReference type="ChEBI" id="CHEBI:57856"/>
        <dbReference type="ChEBI" id="CHEBI:59789"/>
        <dbReference type="ChEBI" id="CHEBI:156461"/>
        <dbReference type="ChEBI" id="CHEBI:167617"/>
        <dbReference type="EC" id="2.1.1.56"/>
    </reaction>
</comment>
<feature type="binding site" evidence="11">
    <location>
        <position position="174"/>
    </location>
    <ligand>
        <name>S-adenosyl-L-methionine</name>
        <dbReference type="ChEBI" id="CHEBI:59789"/>
    </ligand>
</feature>
<evidence type="ECO:0000256" key="8">
    <source>
        <dbReference type="ARBA" id="ARBA00023242"/>
    </source>
</evidence>
<protein>
    <recommendedName>
        <fullName evidence="10">mRNA cap guanine-N(7) methyltransferase</fullName>
        <ecNumber evidence="10">2.1.1.56</ecNumber>
    </recommendedName>
    <alternativeName>
        <fullName evidence="10">mRNA (guanine-N(7))-methyltransferase</fullName>
    </alternativeName>
    <alternativeName>
        <fullName evidence="10">mRNA cap methyltransferase</fullName>
    </alternativeName>
</protein>